<evidence type="ECO:0000256" key="1">
    <source>
        <dbReference type="SAM" id="MobiDB-lite"/>
    </source>
</evidence>
<evidence type="ECO:0000313" key="3">
    <source>
        <dbReference type="Proteomes" id="UP000601435"/>
    </source>
</evidence>
<keyword evidence="3" id="KW-1185">Reference proteome</keyword>
<proteinExistence type="predicted"/>
<feature type="compositionally biased region" description="Polar residues" evidence="1">
    <location>
        <begin position="499"/>
        <end position="511"/>
    </location>
</feature>
<organism evidence="2 3">
    <name type="scientific">Symbiodinium necroappetens</name>
    <dbReference type="NCBI Taxonomy" id="1628268"/>
    <lineage>
        <taxon>Eukaryota</taxon>
        <taxon>Sar</taxon>
        <taxon>Alveolata</taxon>
        <taxon>Dinophyceae</taxon>
        <taxon>Suessiales</taxon>
        <taxon>Symbiodiniaceae</taxon>
        <taxon>Symbiodinium</taxon>
    </lineage>
</organism>
<feature type="region of interest" description="Disordered" evidence="1">
    <location>
        <begin position="482"/>
        <end position="511"/>
    </location>
</feature>
<protein>
    <submittedName>
        <fullName evidence="2">Uncharacterized protein</fullName>
    </submittedName>
</protein>
<feature type="compositionally biased region" description="Basic and acidic residues" evidence="1">
    <location>
        <begin position="237"/>
        <end position="253"/>
    </location>
</feature>
<feature type="region of interest" description="Disordered" evidence="1">
    <location>
        <begin position="227"/>
        <end position="287"/>
    </location>
</feature>
<dbReference type="Proteomes" id="UP000601435">
    <property type="component" value="Unassembled WGS sequence"/>
</dbReference>
<dbReference type="InterPro" id="IPR036322">
    <property type="entry name" value="WD40_repeat_dom_sf"/>
</dbReference>
<comment type="caution">
    <text evidence="2">The sequence shown here is derived from an EMBL/GenBank/DDBJ whole genome shotgun (WGS) entry which is preliminary data.</text>
</comment>
<feature type="non-terminal residue" evidence="2">
    <location>
        <position position="511"/>
    </location>
</feature>
<dbReference type="SUPFAM" id="SSF50978">
    <property type="entry name" value="WD40 repeat-like"/>
    <property type="match status" value="1"/>
</dbReference>
<sequence length="511" mass="54463">SPAPAALPEGQGAGPAAEAPAPAAKRSSGLPQNSPTAEDLQRGLSSGITCVLPVEEQRRVYVGTVEGRVIIFSTENDFSVLRWVHLEDASPVTCIDVAPWAEGVEVPDGEEPGLMAVGTQEGVAHIYSLANLRLAGTVNIPRALPEGELQPGSGLRHMRMIQIAAEPLLPVTLLTIDSQSRLRLWGLKVHVQSGRLQQLKLLLDAGQLRESACIPAEWYNRLKQKRDHEAKLRKKKREEEMKAAKARAGKDETAEQNPEAEAQEMEGQNLDEGSQGEGENLAAEARWTSTESVRITAFAALPRGPVQLPIDCLDNQPFEGPTTSATAVAQEKSTPFFQAKADKAEKEPASSLFITQPPGAARLLGKADEEAPAEEFSGSDSDGDADEIVTQRFAEMPRLPSSAPNALMLGDSAAAESLRAAKEAVAEELGGSIGDGDSLVFIADSGGWLWCLDIAASLSAAASSPPVAIALDVAMVAKAHEEMMKDRGEKRNKRCPSSDDPTPFQSLQGRV</sequence>
<dbReference type="EMBL" id="CAJNJA010005097">
    <property type="protein sequence ID" value="CAE7182904.1"/>
    <property type="molecule type" value="Genomic_DNA"/>
</dbReference>
<name>A0A812IYW6_9DINO</name>
<feature type="region of interest" description="Disordered" evidence="1">
    <location>
        <begin position="1"/>
        <end position="41"/>
    </location>
</feature>
<evidence type="ECO:0000313" key="2">
    <source>
        <dbReference type="EMBL" id="CAE7182904.1"/>
    </source>
</evidence>
<feature type="compositionally biased region" description="Low complexity" evidence="1">
    <location>
        <begin position="1"/>
        <end position="24"/>
    </location>
</feature>
<reference evidence="2" key="1">
    <citation type="submission" date="2021-02" db="EMBL/GenBank/DDBJ databases">
        <authorList>
            <person name="Dougan E. K."/>
            <person name="Rhodes N."/>
            <person name="Thang M."/>
            <person name="Chan C."/>
        </authorList>
    </citation>
    <scope>NUCLEOTIDE SEQUENCE</scope>
</reference>
<gene>
    <name evidence="2" type="ORF">SNEC2469_LOCUS755</name>
</gene>
<dbReference type="OrthoDB" id="446631at2759"/>
<accession>A0A812IYW6</accession>
<dbReference type="AlphaFoldDB" id="A0A812IYW6"/>